<evidence type="ECO:0000313" key="2">
    <source>
        <dbReference type="Proteomes" id="UP001186974"/>
    </source>
</evidence>
<comment type="caution">
    <text evidence="1">The sequence shown here is derived from an EMBL/GenBank/DDBJ whole genome shotgun (WGS) entry which is preliminary data.</text>
</comment>
<evidence type="ECO:0000313" key="1">
    <source>
        <dbReference type="EMBL" id="KAK3065105.1"/>
    </source>
</evidence>
<gene>
    <name evidence="1" type="ORF">LTS18_010258</name>
</gene>
<organism evidence="1 2">
    <name type="scientific">Coniosporium uncinatum</name>
    <dbReference type="NCBI Taxonomy" id="93489"/>
    <lineage>
        <taxon>Eukaryota</taxon>
        <taxon>Fungi</taxon>
        <taxon>Dikarya</taxon>
        <taxon>Ascomycota</taxon>
        <taxon>Pezizomycotina</taxon>
        <taxon>Dothideomycetes</taxon>
        <taxon>Dothideomycetes incertae sedis</taxon>
        <taxon>Coniosporium</taxon>
    </lineage>
</organism>
<reference evidence="1" key="1">
    <citation type="submission" date="2024-09" db="EMBL/GenBank/DDBJ databases">
        <title>Black Yeasts Isolated from many extreme environments.</title>
        <authorList>
            <person name="Coleine C."/>
            <person name="Stajich J.E."/>
            <person name="Selbmann L."/>
        </authorList>
    </citation>
    <scope>NUCLEOTIDE SEQUENCE</scope>
    <source>
        <strain evidence="1">CCFEE 5737</strain>
    </source>
</reference>
<name>A0ACC3DC35_9PEZI</name>
<protein>
    <submittedName>
        <fullName evidence="1">Uncharacterized protein</fullName>
    </submittedName>
</protein>
<keyword evidence="2" id="KW-1185">Reference proteome</keyword>
<proteinExistence type="predicted"/>
<dbReference type="EMBL" id="JAWDJW010006362">
    <property type="protein sequence ID" value="KAK3065105.1"/>
    <property type="molecule type" value="Genomic_DNA"/>
</dbReference>
<accession>A0ACC3DC35</accession>
<sequence length="275" mass="30331">MVLSSVILHLAGILPGGFLVCFQSVPVIRHKLILFHRLNGYLVILLFLIAQAGAYMIIPTAAGGSPPTQIGLGVLRTAVTTAIVLACYNIKRLQIDQHRAWMLRAWIWAGSIISLRLIQLASNHWIRLYASDSFYAIFACSDIWDMYKLYGAPDQSNPTPEIYEACTSPDSSTRVAVSILAPGPEGSSALLVLTFGASLWLAFILHVFGTELYLWLTPAETQRLKEYSYKRQVEAGFKHPGRAGLTADRLGDAPAWKPAEDDVVEREKTANSQSE</sequence>
<dbReference type="Proteomes" id="UP001186974">
    <property type="component" value="Unassembled WGS sequence"/>
</dbReference>